<gene>
    <name evidence="1" type="ORF">EJC50_25565</name>
</gene>
<dbReference type="KEGG" id="palb:EJC50_25565"/>
<name>A0A3S9AAF5_9BACL</name>
<dbReference type="OrthoDB" id="2716151at2"/>
<reference evidence="2" key="1">
    <citation type="submission" date="2018-12" db="EMBL/GenBank/DDBJ databases">
        <title>Genome sequence of Peanibacillus sp.</title>
        <authorList>
            <person name="Subramani G."/>
            <person name="Srinivasan S."/>
            <person name="Kim M.K."/>
        </authorList>
    </citation>
    <scope>NUCLEOTIDE SEQUENCE [LARGE SCALE GENOMIC DNA]</scope>
    <source>
        <strain evidence="2">18JY67-1</strain>
    </source>
</reference>
<dbReference type="RefSeq" id="WP_126018621.1">
    <property type="nucleotide sequence ID" value="NZ_CP034437.1"/>
</dbReference>
<keyword evidence="2" id="KW-1185">Reference proteome</keyword>
<evidence type="ECO:0000313" key="1">
    <source>
        <dbReference type="EMBL" id="AZN42683.1"/>
    </source>
</evidence>
<evidence type="ECO:0008006" key="3">
    <source>
        <dbReference type="Google" id="ProtNLM"/>
    </source>
</evidence>
<dbReference type="AlphaFoldDB" id="A0A3S9AAF5"/>
<organism evidence="1 2">
    <name type="scientific">Paenibacillus albus</name>
    <dbReference type="NCBI Taxonomy" id="2495582"/>
    <lineage>
        <taxon>Bacteria</taxon>
        <taxon>Bacillati</taxon>
        <taxon>Bacillota</taxon>
        <taxon>Bacilli</taxon>
        <taxon>Bacillales</taxon>
        <taxon>Paenibacillaceae</taxon>
        <taxon>Paenibacillus</taxon>
    </lineage>
</organism>
<dbReference type="Proteomes" id="UP000272528">
    <property type="component" value="Chromosome"/>
</dbReference>
<sequence>MNELRSYINDKACIEVTGNRTVVGKLIDAGIDLLVMFDGQRYVYLPLSHVHSVKKTQKSEDDQYDVNAIPQVVQVEKITVAKVLKEATGLFVEIFVSGNKPDHGYLRSVKKDYLILHSPIYNTIYIALDHLKWLIPYPVNHVPFAKSDSKLMPTAITTATTFDELLNTEVGNLVCIDFGSPSERIGVISDVNNGIINFVDVEGSNTLILSRHIKTIYVPTK</sequence>
<proteinExistence type="predicted"/>
<accession>A0A3S9AAF5</accession>
<dbReference type="EMBL" id="CP034437">
    <property type="protein sequence ID" value="AZN42683.1"/>
    <property type="molecule type" value="Genomic_DNA"/>
</dbReference>
<evidence type="ECO:0000313" key="2">
    <source>
        <dbReference type="Proteomes" id="UP000272528"/>
    </source>
</evidence>
<protein>
    <recommendedName>
        <fullName evidence="3">DUF2642 domain-containing protein</fullName>
    </recommendedName>
</protein>